<dbReference type="InterPro" id="IPR035959">
    <property type="entry name" value="RutC-like_sf"/>
</dbReference>
<evidence type="ECO:0000313" key="3">
    <source>
        <dbReference type="Proteomes" id="UP000558284"/>
    </source>
</evidence>
<keyword evidence="3" id="KW-1185">Reference proteome</keyword>
<dbReference type="InterPro" id="IPR006175">
    <property type="entry name" value="YjgF/YER057c/UK114"/>
</dbReference>
<dbReference type="AlphaFoldDB" id="A0A838B8R0"/>
<dbReference type="GO" id="GO:0005829">
    <property type="term" value="C:cytosol"/>
    <property type="evidence" value="ECO:0007669"/>
    <property type="project" value="TreeGrafter"/>
</dbReference>
<sequence length="122" mass="12931">MKSTSIELAALHPSAPFSQAMLTPSGANWLHVSGQLCAEGSCEEQAHTVWDQITAVLKEAGMEIDNLTKINQYIVAGADVSAYTRVRNKFLAGHRPANTLVLVPALAASGALVEVEVIAAKF</sequence>
<dbReference type="Pfam" id="PF01042">
    <property type="entry name" value="Ribonuc_L-PSP"/>
    <property type="match status" value="1"/>
</dbReference>
<protein>
    <submittedName>
        <fullName evidence="2">RidA family protein</fullName>
    </submittedName>
</protein>
<dbReference type="PANTHER" id="PTHR11803">
    <property type="entry name" value="2-IMINOBUTANOATE/2-IMINOPROPANOATE DEAMINASE RIDA"/>
    <property type="match status" value="1"/>
</dbReference>
<comment type="similarity">
    <text evidence="1">Belongs to the RutC family.</text>
</comment>
<dbReference type="SUPFAM" id="SSF55298">
    <property type="entry name" value="YjgF-like"/>
    <property type="match status" value="1"/>
</dbReference>
<evidence type="ECO:0000256" key="1">
    <source>
        <dbReference type="ARBA" id="ARBA00010552"/>
    </source>
</evidence>
<dbReference type="CDD" id="cd00448">
    <property type="entry name" value="YjgF_YER057c_UK114_family"/>
    <property type="match status" value="1"/>
</dbReference>
<evidence type="ECO:0000313" key="2">
    <source>
        <dbReference type="EMBL" id="MBA1142477.1"/>
    </source>
</evidence>
<accession>A0A838B8R0</accession>
<dbReference type="Proteomes" id="UP000558284">
    <property type="component" value="Unassembled WGS sequence"/>
</dbReference>
<dbReference type="PANTHER" id="PTHR11803:SF58">
    <property type="entry name" value="PROTEIN HMF1-RELATED"/>
    <property type="match status" value="1"/>
</dbReference>
<name>A0A838B8R0_9HYPH</name>
<organism evidence="2 3">
    <name type="scientific">Mesorhizobium neociceri</name>
    <dbReference type="NCBI Taxonomy" id="1307853"/>
    <lineage>
        <taxon>Bacteria</taxon>
        <taxon>Pseudomonadati</taxon>
        <taxon>Pseudomonadota</taxon>
        <taxon>Alphaproteobacteria</taxon>
        <taxon>Hyphomicrobiales</taxon>
        <taxon>Phyllobacteriaceae</taxon>
        <taxon>Mesorhizobium</taxon>
    </lineage>
</organism>
<dbReference type="Gene3D" id="3.30.1330.40">
    <property type="entry name" value="RutC-like"/>
    <property type="match status" value="1"/>
</dbReference>
<comment type="caution">
    <text evidence="2">The sequence shown here is derived from an EMBL/GenBank/DDBJ whole genome shotgun (WGS) entry which is preliminary data.</text>
</comment>
<reference evidence="2 3" key="1">
    <citation type="submission" date="2020-07" db="EMBL/GenBank/DDBJ databases">
        <title>Definition of the novel symbiovar canariense within Mesorhizobium novociceri, a new species of genus Mesorhizobium nodulating Cicer canariense in the Caldera de Taburiente National Park (La Palma, Canary Islands).</title>
        <authorList>
            <person name="Leon-Barrios M."/>
            <person name="Perez-Yepez J."/>
            <person name="Flores-Felix J.D."/>
            <person name="Ramirez-Baena M.H."/>
            <person name="Pulido-Suarez L."/>
            <person name="Igual J.M."/>
            <person name="Velazquez E."/>
            <person name="Peix A."/>
        </authorList>
    </citation>
    <scope>NUCLEOTIDE SEQUENCE [LARGE SCALE GENOMIC DNA]</scope>
    <source>
        <strain evidence="2 3">CCANP35</strain>
    </source>
</reference>
<proteinExistence type="inferred from homology"/>
<dbReference type="EMBL" id="JACDTY010000009">
    <property type="protein sequence ID" value="MBA1142477.1"/>
    <property type="molecule type" value="Genomic_DNA"/>
</dbReference>
<gene>
    <name evidence="2" type="ORF">H0241_19815</name>
</gene>
<dbReference type="GO" id="GO:0019239">
    <property type="term" value="F:deaminase activity"/>
    <property type="evidence" value="ECO:0007669"/>
    <property type="project" value="TreeGrafter"/>
</dbReference>